<organism evidence="2 3">
    <name type="scientific">Favolaschia claudopus</name>
    <dbReference type="NCBI Taxonomy" id="2862362"/>
    <lineage>
        <taxon>Eukaryota</taxon>
        <taxon>Fungi</taxon>
        <taxon>Dikarya</taxon>
        <taxon>Basidiomycota</taxon>
        <taxon>Agaricomycotina</taxon>
        <taxon>Agaricomycetes</taxon>
        <taxon>Agaricomycetidae</taxon>
        <taxon>Agaricales</taxon>
        <taxon>Marasmiineae</taxon>
        <taxon>Mycenaceae</taxon>
        <taxon>Favolaschia</taxon>
    </lineage>
</organism>
<comment type="caution">
    <text evidence="2">The sequence shown here is derived from an EMBL/GenBank/DDBJ whole genome shotgun (WGS) entry which is preliminary data.</text>
</comment>
<dbReference type="PANTHER" id="PTHR31350:SF21">
    <property type="entry name" value="F-BOX ONLY PROTEIN 21"/>
    <property type="match status" value="1"/>
</dbReference>
<dbReference type="EMBL" id="JAWWNJ010000001">
    <property type="protein sequence ID" value="KAK7064086.1"/>
    <property type="molecule type" value="Genomic_DNA"/>
</dbReference>
<dbReference type="InterPro" id="IPR036047">
    <property type="entry name" value="F-box-like_dom_sf"/>
</dbReference>
<reference evidence="2 3" key="1">
    <citation type="journal article" date="2024" name="J Genomics">
        <title>Draft genome sequencing and assembly of Favolaschia claudopus CIRM-BRFM 2984 isolated from oak limbs.</title>
        <authorList>
            <person name="Navarro D."/>
            <person name="Drula E."/>
            <person name="Chaduli D."/>
            <person name="Cazenave R."/>
            <person name="Ahrendt S."/>
            <person name="Wang J."/>
            <person name="Lipzen A."/>
            <person name="Daum C."/>
            <person name="Barry K."/>
            <person name="Grigoriev I.V."/>
            <person name="Favel A."/>
            <person name="Rosso M.N."/>
            <person name="Martin F."/>
        </authorList>
    </citation>
    <scope>NUCLEOTIDE SEQUENCE [LARGE SCALE GENOMIC DNA]</scope>
    <source>
        <strain evidence="2 3">CIRM-BRFM 2984</strain>
    </source>
</reference>
<name>A0AAW0EHU2_9AGAR</name>
<accession>A0AAW0EHU2</accession>
<dbReference type="InterPro" id="IPR011722">
    <property type="entry name" value="Hemimethylated_DNA-bd_dom"/>
</dbReference>
<dbReference type="SMART" id="SM00992">
    <property type="entry name" value="YccV-like"/>
    <property type="match status" value="1"/>
</dbReference>
<sequence length="611" mass="68942">MTKSNLSTSYPSLTTPFSMVALSLDIYVSILEQIPAHRVDHDGVSTLVSCLQTSTQLREAALGGTLWQPHYAARYLYSDKESEAHRKIIHNSNWRLMYIERRRQDKVALQLLRDILRREGRYKLAATLVSMSLDVWDALDIQRSSPVPAQFSGSPSATVAPFALTLRYWAEAILDTISRRFAILQWSCLRGEKEQPVSFVDAFASLSCFFGIPPGEVQAQLLTLGNNCREYLIKHECRLDSTEGSDLPDICIKICSFMHEQGFGAVEPTRFYDISNHFPHLYLTTHKRSIPLSLVHVFVFLSRHCCASLYTSPVEFPARVLAHVSSPPGSDDFLVDVYASNSKAILSLRSDVPVMLTRLGISPDNFNQYISPCGAAPMLLRAARNILASFRNDASRSTAQSAIYAAVCIHLLLTGDHDGQFIAHMLSHVDLDPLYCSTFLADMQPLLPHGRQRLAYFCKAALESEEQQAAIVHSRAGEASVAHYVGMIFEHKAYQYIGCIFGWDRTCSATEEWQTNMNVQRLDRGPDQPFYHVLSLDGGQRYVAEDNVIPIALTQELAHRFYKEVPLIARYFSDAYTHPESCRGRWKLSPELELAYPDDTHYSTIFDEYMV</sequence>
<evidence type="ECO:0000259" key="1">
    <source>
        <dbReference type="SMART" id="SM00992"/>
    </source>
</evidence>
<dbReference type="Gene3D" id="2.30.30.390">
    <property type="entry name" value="Hemimethylated DNA-binding domain"/>
    <property type="match status" value="1"/>
</dbReference>
<dbReference type="SUPFAM" id="SSF81383">
    <property type="entry name" value="F-box domain"/>
    <property type="match status" value="1"/>
</dbReference>
<evidence type="ECO:0000313" key="2">
    <source>
        <dbReference type="EMBL" id="KAK7064086.1"/>
    </source>
</evidence>
<gene>
    <name evidence="2" type="ORF">R3P38DRAFT_2822330</name>
</gene>
<dbReference type="Proteomes" id="UP001362999">
    <property type="component" value="Unassembled WGS sequence"/>
</dbReference>
<protein>
    <submittedName>
        <fullName evidence="2">F-box domain-containing protein</fullName>
    </submittedName>
</protein>
<dbReference type="GO" id="GO:0003677">
    <property type="term" value="F:DNA binding"/>
    <property type="evidence" value="ECO:0007669"/>
    <property type="project" value="InterPro"/>
</dbReference>
<feature type="domain" description="Hemimethylated DNA-binding" evidence="1">
    <location>
        <begin position="480"/>
        <end position="589"/>
    </location>
</feature>
<proteinExistence type="predicted"/>
<evidence type="ECO:0000313" key="3">
    <source>
        <dbReference type="Proteomes" id="UP001362999"/>
    </source>
</evidence>
<keyword evidence="3" id="KW-1185">Reference proteome</keyword>
<dbReference type="Pfam" id="PF08755">
    <property type="entry name" value="YccV-like"/>
    <property type="match status" value="1"/>
</dbReference>
<dbReference type="PANTHER" id="PTHR31350">
    <property type="entry name" value="SI:DKEY-261L7.2"/>
    <property type="match status" value="1"/>
</dbReference>
<dbReference type="AlphaFoldDB" id="A0AAW0EHU2"/>
<dbReference type="InterPro" id="IPR036623">
    <property type="entry name" value="Hemimethylated_DNA-bd_sf"/>
</dbReference>
<dbReference type="SUPFAM" id="SSF141255">
    <property type="entry name" value="YccV-like"/>
    <property type="match status" value="1"/>
</dbReference>
<dbReference type="NCBIfam" id="TIGR02097">
    <property type="entry name" value="yccV"/>
    <property type="match status" value="1"/>
</dbReference>